<evidence type="ECO:0000259" key="6">
    <source>
        <dbReference type="PROSITE" id="PS51462"/>
    </source>
</evidence>
<dbReference type="CDD" id="cd04697">
    <property type="entry name" value="NUDIX_Hydrolase"/>
    <property type="match status" value="1"/>
</dbReference>
<dbReference type="PROSITE" id="PS00893">
    <property type="entry name" value="NUDIX_BOX"/>
    <property type="match status" value="1"/>
</dbReference>
<organism evidence="7 8">
    <name type="scientific">Pseudonocardia humida</name>
    <dbReference type="NCBI Taxonomy" id="2800819"/>
    <lineage>
        <taxon>Bacteria</taxon>
        <taxon>Bacillati</taxon>
        <taxon>Actinomycetota</taxon>
        <taxon>Actinomycetes</taxon>
        <taxon>Pseudonocardiales</taxon>
        <taxon>Pseudonocardiaceae</taxon>
        <taxon>Pseudonocardia</taxon>
    </lineage>
</organism>
<dbReference type="PROSITE" id="PS51462">
    <property type="entry name" value="NUDIX"/>
    <property type="match status" value="1"/>
</dbReference>
<keyword evidence="3" id="KW-0479">Metal-binding</keyword>
<evidence type="ECO:0000256" key="2">
    <source>
        <dbReference type="ARBA" id="ARBA00005582"/>
    </source>
</evidence>
<proteinExistence type="inferred from homology"/>
<dbReference type="PIRSF" id="PIRSF017340">
    <property type="entry name" value="Nudix_hydro"/>
    <property type="match status" value="1"/>
</dbReference>
<accession>A0ABT0ZZ96</accession>
<name>A0ABT0ZZ96_9PSEU</name>
<dbReference type="EMBL" id="JAGSOV010000028">
    <property type="protein sequence ID" value="MCO1656070.1"/>
    <property type="molecule type" value="Genomic_DNA"/>
</dbReference>
<dbReference type="Proteomes" id="UP001165283">
    <property type="component" value="Unassembled WGS sequence"/>
</dbReference>
<evidence type="ECO:0000256" key="4">
    <source>
        <dbReference type="ARBA" id="ARBA00022801"/>
    </source>
</evidence>
<evidence type="ECO:0000256" key="3">
    <source>
        <dbReference type="ARBA" id="ARBA00022723"/>
    </source>
</evidence>
<evidence type="ECO:0000256" key="5">
    <source>
        <dbReference type="ARBA" id="ARBA00022842"/>
    </source>
</evidence>
<evidence type="ECO:0000313" key="7">
    <source>
        <dbReference type="EMBL" id="MCO1656070.1"/>
    </source>
</evidence>
<gene>
    <name evidence="7" type="ORF">KDL28_13505</name>
</gene>
<keyword evidence="5" id="KW-0460">Magnesium</keyword>
<keyword evidence="4" id="KW-0378">Hydrolase</keyword>
<comment type="caution">
    <text evidence="7">The sequence shown here is derived from an EMBL/GenBank/DDBJ whole genome shotgun (WGS) entry which is preliminary data.</text>
</comment>
<dbReference type="PANTHER" id="PTHR10885:SF0">
    <property type="entry name" value="ISOPENTENYL-DIPHOSPHATE DELTA-ISOMERASE"/>
    <property type="match status" value="1"/>
</dbReference>
<dbReference type="InterPro" id="IPR015797">
    <property type="entry name" value="NUDIX_hydrolase-like_dom_sf"/>
</dbReference>
<dbReference type="InterPro" id="IPR000086">
    <property type="entry name" value="NUDIX_hydrolase_dom"/>
</dbReference>
<sequence>MKVQVGQDAAAEPVALFDAAGRVVGVAPRGVVYRDGLWHGATGVLVRSGDGERVYVHRRSADKLVFPGAHDCWAGGVIGPGESPEDAAARELAEELGVRGVPLQPIERFAWDGFAEDAGIRCHTFTYEVRWDGPLHHQPEEVVWGAWVTLDGLRAMLADPMAWPFVPDGRVGIQRWFALRGEPLAG</sequence>
<keyword evidence="8" id="KW-1185">Reference proteome</keyword>
<feature type="domain" description="Nudix hydrolase" evidence="6">
    <location>
        <begin position="37"/>
        <end position="171"/>
    </location>
</feature>
<evidence type="ECO:0000256" key="1">
    <source>
        <dbReference type="ARBA" id="ARBA00001946"/>
    </source>
</evidence>
<comment type="cofactor">
    <cofactor evidence="1">
        <name>Mg(2+)</name>
        <dbReference type="ChEBI" id="CHEBI:18420"/>
    </cofactor>
</comment>
<dbReference type="Pfam" id="PF00293">
    <property type="entry name" value="NUDIX"/>
    <property type="match status" value="1"/>
</dbReference>
<dbReference type="Gene3D" id="3.90.79.10">
    <property type="entry name" value="Nucleoside Triphosphate Pyrophosphohydrolase"/>
    <property type="match status" value="1"/>
</dbReference>
<protein>
    <submittedName>
        <fullName evidence="7">NUDIX domain-containing protein</fullName>
    </submittedName>
</protein>
<dbReference type="PANTHER" id="PTHR10885">
    <property type="entry name" value="ISOPENTENYL-DIPHOSPHATE DELTA-ISOMERASE"/>
    <property type="match status" value="1"/>
</dbReference>
<comment type="similarity">
    <text evidence="2">Belongs to the Nudix hydrolase family.</text>
</comment>
<dbReference type="InterPro" id="IPR020084">
    <property type="entry name" value="NUDIX_hydrolase_CS"/>
</dbReference>
<dbReference type="InterPro" id="IPR024195">
    <property type="entry name" value="NUDIX_hydrolase_YfcD_pred"/>
</dbReference>
<dbReference type="SUPFAM" id="SSF55811">
    <property type="entry name" value="Nudix"/>
    <property type="match status" value="1"/>
</dbReference>
<reference evidence="7" key="1">
    <citation type="submission" date="2021-04" db="EMBL/GenBank/DDBJ databases">
        <title>Pseudonocardia sp. nov., isolated from sandy soil of mangrove forest.</title>
        <authorList>
            <person name="Zan Z."/>
            <person name="Huang R."/>
            <person name="Liu W."/>
        </authorList>
    </citation>
    <scope>NUCLEOTIDE SEQUENCE</scope>
    <source>
        <strain evidence="7">S2-4</strain>
    </source>
</reference>
<evidence type="ECO:0000313" key="8">
    <source>
        <dbReference type="Proteomes" id="UP001165283"/>
    </source>
</evidence>